<evidence type="ECO:0000313" key="1">
    <source>
        <dbReference type="EMBL" id="KAJ8629164.1"/>
    </source>
</evidence>
<organism evidence="1 2">
    <name type="scientific">Persea americana</name>
    <name type="common">Avocado</name>
    <dbReference type="NCBI Taxonomy" id="3435"/>
    <lineage>
        <taxon>Eukaryota</taxon>
        <taxon>Viridiplantae</taxon>
        <taxon>Streptophyta</taxon>
        <taxon>Embryophyta</taxon>
        <taxon>Tracheophyta</taxon>
        <taxon>Spermatophyta</taxon>
        <taxon>Magnoliopsida</taxon>
        <taxon>Magnoliidae</taxon>
        <taxon>Laurales</taxon>
        <taxon>Lauraceae</taxon>
        <taxon>Persea</taxon>
    </lineage>
</organism>
<name>A0ACC2L6V5_PERAE</name>
<reference evidence="1 2" key="1">
    <citation type="journal article" date="2022" name="Hortic Res">
        <title>A haplotype resolved chromosomal level avocado genome allows analysis of novel avocado genes.</title>
        <authorList>
            <person name="Nath O."/>
            <person name="Fletcher S.J."/>
            <person name="Hayward A."/>
            <person name="Shaw L.M."/>
            <person name="Masouleh A.K."/>
            <person name="Furtado A."/>
            <person name="Henry R.J."/>
            <person name="Mitter N."/>
        </authorList>
    </citation>
    <scope>NUCLEOTIDE SEQUENCE [LARGE SCALE GENOMIC DNA]</scope>
    <source>
        <strain evidence="2">cv. Hass</strain>
    </source>
</reference>
<evidence type="ECO:0000313" key="2">
    <source>
        <dbReference type="Proteomes" id="UP001234297"/>
    </source>
</evidence>
<sequence>MPVPKKDGFADQMELRVLEKYKKAIQFIEDVTSDAEEVQKSVLSEILTQNGHVEYLQRHRLDGRTNQESFKRLLTCC</sequence>
<keyword evidence="2" id="KW-1185">Reference proteome</keyword>
<dbReference type="EMBL" id="CM056815">
    <property type="protein sequence ID" value="KAJ8629164.1"/>
    <property type="molecule type" value="Genomic_DNA"/>
</dbReference>
<dbReference type="Proteomes" id="UP001234297">
    <property type="component" value="Chromosome 7"/>
</dbReference>
<gene>
    <name evidence="1" type="ORF">MRB53_022487</name>
</gene>
<comment type="caution">
    <text evidence="1">The sequence shown here is derived from an EMBL/GenBank/DDBJ whole genome shotgun (WGS) entry which is preliminary data.</text>
</comment>
<proteinExistence type="predicted"/>
<protein>
    <submittedName>
        <fullName evidence="1">Uncharacterized protein</fullName>
    </submittedName>
</protein>
<accession>A0ACC2L6V5</accession>